<dbReference type="InterPro" id="IPR018968">
    <property type="entry name" value="Phasin"/>
</dbReference>
<evidence type="ECO:0000313" key="3">
    <source>
        <dbReference type="Proteomes" id="UP001565474"/>
    </source>
</evidence>
<dbReference type="InterPro" id="IPR010234">
    <property type="entry name" value="Phasin_subfam-2"/>
</dbReference>
<reference evidence="2 3" key="1">
    <citation type="submission" date="2024-07" db="EMBL/GenBank/DDBJ databases">
        <title>Genomic Encyclopedia of Type Strains, Phase V (KMG-V): Genome sequencing to study the core and pangenomes of soil and plant-associated prokaryotes.</title>
        <authorList>
            <person name="Whitman W."/>
        </authorList>
    </citation>
    <scope>NUCLEOTIDE SEQUENCE [LARGE SCALE GENOMIC DNA]</scope>
    <source>
        <strain evidence="2 3">USDA 222</strain>
    </source>
</reference>
<dbReference type="NCBIfam" id="TIGR01985">
    <property type="entry name" value="phasin_2"/>
    <property type="match status" value="1"/>
</dbReference>
<evidence type="ECO:0000259" key="1">
    <source>
        <dbReference type="Pfam" id="PF09361"/>
    </source>
</evidence>
<organism evidence="2 3">
    <name type="scientific">Bradyrhizobium yuanmingense</name>
    <dbReference type="NCBI Taxonomy" id="108015"/>
    <lineage>
        <taxon>Bacteria</taxon>
        <taxon>Pseudomonadati</taxon>
        <taxon>Pseudomonadota</taxon>
        <taxon>Alphaproteobacteria</taxon>
        <taxon>Hyphomicrobiales</taxon>
        <taxon>Nitrobacteraceae</taxon>
        <taxon>Bradyrhizobium</taxon>
    </lineage>
</organism>
<dbReference type="EMBL" id="JBGBZN010000002">
    <property type="protein sequence ID" value="MEY9474134.1"/>
    <property type="molecule type" value="Genomic_DNA"/>
</dbReference>
<feature type="domain" description="Phasin" evidence="1">
    <location>
        <begin position="54"/>
        <end position="152"/>
    </location>
</feature>
<protein>
    <submittedName>
        <fullName evidence="2">Phasin</fullName>
    </submittedName>
</protein>
<accession>A0ABV4GQA6</accession>
<gene>
    <name evidence="2" type="ORF">ABH992_006533</name>
</gene>
<dbReference type="RefSeq" id="WP_225150468.1">
    <property type="nucleotide sequence ID" value="NZ_JBGBYD010000002.1"/>
</dbReference>
<name>A0ABV4GQA6_9BRAD</name>
<sequence>MTMHDANVKAETNATPAGGNGGARLKFDVPFFNIQEIFGDLAEQGAARAKANLEQMKAASEEITDAFREACATNATRAADYGTKVIEISKINTSSTLEFLSQLADARSFADVVNLSTTHSRRTFEMASGHNRELWDLAQKVATETAEPIKKSFNRVLHRAA</sequence>
<proteinExistence type="predicted"/>
<keyword evidence="3" id="KW-1185">Reference proteome</keyword>
<evidence type="ECO:0000313" key="2">
    <source>
        <dbReference type="EMBL" id="MEY9474134.1"/>
    </source>
</evidence>
<comment type="caution">
    <text evidence="2">The sequence shown here is derived from an EMBL/GenBank/DDBJ whole genome shotgun (WGS) entry which is preliminary data.</text>
</comment>
<dbReference type="Pfam" id="PF09361">
    <property type="entry name" value="Phasin_2"/>
    <property type="match status" value="1"/>
</dbReference>
<dbReference type="Proteomes" id="UP001565474">
    <property type="component" value="Unassembled WGS sequence"/>
</dbReference>